<evidence type="ECO:0000313" key="2">
    <source>
        <dbReference type="EMBL" id="RHY29585.1"/>
    </source>
</evidence>
<dbReference type="EMBL" id="QUSY01000420">
    <property type="protein sequence ID" value="RHY29585.1"/>
    <property type="molecule type" value="Genomic_DNA"/>
</dbReference>
<dbReference type="AlphaFoldDB" id="A0A418AVU0"/>
<gene>
    <name evidence="2" type="ORF">DYB32_005029</name>
</gene>
<dbReference type="PANTHER" id="PTHR19303">
    <property type="entry name" value="TRANSPOSON"/>
    <property type="match status" value="1"/>
</dbReference>
<evidence type="ECO:0000313" key="3">
    <source>
        <dbReference type="Proteomes" id="UP000285060"/>
    </source>
</evidence>
<dbReference type="Pfam" id="PF03184">
    <property type="entry name" value="DDE_1"/>
    <property type="match status" value="1"/>
</dbReference>
<name>A0A418AVU0_9STRA</name>
<dbReference type="InterPro" id="IPR050863">
    <property type="entry name" value="CenT-Element_Derived"/>
</dbReference>
<reference evidence="2 3" key="1">
    <citation type="submission" date="2018-08" db="EMBL/GenBank/DDBJ databases">
        <title>Aphanomyces genome sequencing and annotation.</title>
        <authorList>
            <person name="Minardi D."/>
            <person name="Oidtmann B."/>
            <person name="Van Der Giezen M."/>
            <person name="Studholme D.J."/>
        </authorList>
    </citation>
    <scope>NUCLEOTIDE SEQUENCE [LARGE SCALE GENOMIC DNA]</scope>
    <source>
        <strain evidence="2 3">NJM0002</strain>
    </source>
</reference>
<feature type="domain" description="DDE-1" evidence="1">
    <location>
        <begin position="144"/>
        <end position="232"/>
    </location>
</feature>
<dbReference type="Proteomes" id="UP000285060">
    <property type="component" value="Unassembled WGS sequence"/>
</dbReference>
<dbReference type="VEuPathDB" id="FungiDB:H310_09650"/>
<sequence>MKLRMTLVEKHELYAKHLSEPNVSKSALALWAAQAPDKAKRTKEQRVALPEVEVKLVEWVLRCEELGLAVQIPKKKGRTSKVQHGEAGSVPRKAVDVGCREVLSMTAGYSSKNVLNMDETSFLYCMSPHRSFTCNRMPGTKKSKKRITVALTTNAAGTDTIDPLFIGTAARPRCFGGQTPAELGFDYYASKKGWMNSDIFNSYLEALNVKMAEQGRKVLMLVDIASPHPMFETAPCPTSVSRSCHQI</sequence>
<accession>A0A418AVU0</accession>
<dbReference type="PANTHER" id="PTHR19303:SF73">
    <property type="entry name" value="PROTEIN PDC2"/>
    <property type="match status" value="1"/>
</dbReference>
<dbReference type="GO" id="GO:0005634">
    <property type="term" value="C:nucleus"/>
    <property type="evidence" value="ECO:0007669"/>
    <property type="project" value="TreeGrafter"/>
</dbReference>
<dbReference type="InterPro" id="IPR004875">
    <property type="entry name" value="DDE_SF_endonuclease_dom"/>
</dbReference>
<proteinExistence type="predicted"/>
<organism evidence="2 3">
    <name type="scientific">Aphanomyces invadans</name>
    <dbReference type="NCBI Taxonomy" id="157072"/>
    <lineage>
        <taxon>Eukaryota</taxon>
        <taxon>Sar</taxon>
        <taxon>Stramenopiles</taxon>
        <taxon>Oomycota</taxon>
        <taxon>Saprolegniomycetes</taxon>
        <taxon>Saprolegniales</taxon>
        <taxon>Verrucalvaceae</taxon>
        <taxon>Aphanomyces</taxon>
    </lineage>
</organism>
<evidence type="ECO:0000259" key="1">
    <source>
        <dbReference type="Pfam" id="PF03184"/>
    </source>
</evidence>
<keyword evidence="3" id="KW-1185">Reference proteome</keyword>
<dbReference type="GO" id="GO:0003677">
    <property type="term" value="F:DNA binding"/>
    <property type="evidence" value="ECO:0007669"/>
    <property type="project" value="TreeGrafter"/>
</dbReference>
<protein>
    <recommendedName>
        <fullName evidence="1">DDE-1 domain-containing protein</fullName>
    </recommendedName>
</protein>
<comment type="caution">
    <text evidence="2">The sequence shown here is derived from an EMBL/GenBank/DDBJ whole genome shotgun (WGS) entry which is preliminary data.</text>
</comment>